<dbReference type="Proteomes" id="UP000250241">
    <property type="component" value="Chromosome"/>
</dbReference>
<dbReference type="InterPro" id="IPR013766">
    <property type="entry name" value="Thioredoxin_domain"/>
</dbReference>
<keyword evidence="2" id="KW-0813">Transport</keyword>
<dbReference type="AlphaFoldDB" id="A0A2Z5QWI0"/>
<protein>
    <recommendedName>
        <fullName evidence="6">Thioredoxin</fullName>
    </recommendedName>
</protein>
<comment type="similarity">
    <text evidence="1">Belongs to the thioredoxin family.</text>
</comment>
<evidence type="ECO:0000256" key="2">
    <source>
        <dbReference type="ARBA" id="ARBA00022448"/>
    </source>
</evidence>
<evidence type="ECO:0000256" key="4">
    <source>
        <dbReference type="ARBA" id="ARBA00023157"/>
    </source>
</evidence>
<evidence type="ECO:0000313" key="8">
    <source>
        <dbReference type="EMBL" id="BAV86768.1"/>
    </source>
</evidence>
<dbReference type="PROSITE" id="PS51352">
    <property type="entry name" value="THIOREDOXIN_2"/>
    <property type="match status" value="1"/>
</dbReference>
<dbReference type="CDD" id="cd02947">
    <property type="entry name" value="TRX_family"/>
    <property type="match status" value="1"/>
</dbReference>
<dbReference type="InterPro" id="IPR017937">
    <property type="entry name" value="Thioredoxin_CS"/>
</dbReference>
<name>A0A2Z5QWI0_9MICC</name>
<evidence type="ECO:0000313" key="9">
    <source>
        <dbReference type="Proteomes" id="UP000250241"/>
    </source>
</evidence>
<dbReference type="PANTHER" id="PTHR45663">
    <property type="entry name" value="GEO12009P1"/>
    <property type="match status" value="1"/>
</dbReference>
<dbReference type="KEGG" id="raj:RA11412_0469"/>
<keyword evidence="4" id="KW-1015">Disulfide bond</keyword>
<keyword evidence="9" id="KW-1185">Reference proteome</keyword>
<evidence type="ECO:0000259" key="7">
    <source>
        <dbReference type="PROSITE" id="PS51352"/>
    </source>
</evidence>
<dbReference type="InterPro" id="IPR005746">
    <property type="entry name" value="Thioredoxin"/>
</dbReference>
<dbReference type="FunFam" id="3.40.30.10:FF:000001">
    <property type="entry name" value="Thioredoxin"/>
    <property type="match status" value="1"/>
</dbReference>
<dbReference type="SUPFAM" id="SSF52833">
    <property type="entry name" value="Thioredoxin-like"/>
    <property type="match status" value="1"/>
</dbReference>
<dbReference type="NCBIfam" id="TIGR01068">
    <property type="entry name" value="thioredoxin"/>
    <property type="match status" value="1"/>
</dbReference>
<dbReference type="Gene3D" id="3.40.30.10">
    <property type="entry name" value="Glutaredoxin"/>
    <property type="match status" value="1"/>
</dbReference>
<evidence type="ECO:0000256" key="6">
    <source>
        <dbReference type="NCBIfam" id="TIGR01068"/>
    </source>
</evidence>
<sequence>MSSVKQVTNATFDAEVLKSSKPVIVDFWAEWCGPCRLVAPVIEEIAAEYEGKVDVVMVDVEENGDIALKYNITSIPAIHLFKDGELVKPTVGAKAKKLCSQNLQSTSTKSLRTLGADVSRETSAPIVFLALYPHLFSSGHMICTGDRYTVYCNRKPPSPASPVLARTAPCRRPE</sequence>
<feature type="domain" description="Thioredoxin" evidence="7">
    <location>
        <begin position="1"/>
        <end position="108"/>
    </location>
</feature>
<organism evidence="8 9">
    <name type="scientific">Rothia aeria</name>
    <dbReference type="NCBI Taxonomy" id="172042"/>
    <lineage>
        <taxon>Bacteria</taxon>
        <taxon>Bacillati</taxon>
        <taxon>Actinomycetota</taxon>
        <taxon>Actinomycetes</taxon>
        <taxon>Micrococcales</taxon>
        <taxon>Micrococcaceae</taxon>
        <taxon>Rothia</taxon>
    </lineage>
</organism>
<dbReference type="EMBL" id="AP017895">
    <property type="protein sequence ID" value="BAV86768.1"/>
    <property type="molecule type" value="Genomic_DNA"/>
</dbReference>
<evidence type="ECO:0000256" key="5">
    <source>
        <dbReference type="ARBA" id="ARBA00023284"/>
    </source>
</evidence>
<keyword evidence="3" id="KW-0249">Electron transport</keyword>
<keyword evidence="5" id="KW-0676">Redox-active center</keyword>
<proteinExistence type="inferred from homology"/>
<dbReference type="PROSITE" id="PS00194">
    <property type="entry name" value="THIOREDOXIN_1"/>
    <property type="match status" value="1"/>
</dbReference>
<reference evidence="8 9" key="1">
    <citation type="submission" date="2016-10" db="EMBL/GenBank/DDBJ databases">
        <title>Genome sequence of Rothia aeria strain JCM11412.</title>
        <authorList>
            <person name="Nambu T."/>
        </authorList>
    </citation>
    <scope>NUCLEOTIDE SEQUENCE [LARGE SCALE GENOMIC DNA]</scope>
    <source>
        <strain evidence="8 9">JCM 11412</strain>
    </source>
</reference>
<dbReference type="PANTHER" id="PTHR45663:SF11">
    <property type="entry name" value="GEO12009P1"/>
    <property type="match status" value="1"/>
</dbReference>
<accession>A0A2Z5QWI0</accession>
<evidence type="ECO:0000256" key="3">
    <source>
        <dbReference type="ARBA" id="ARBA00022982"/>
    </source>
</evidence>
<dbReference type="GO" id="GO:0015035">
    <property type="term" value="F:protein-disulfide reductase activity"/>
    <property type="evidence" value="ECO:0007669"/>
    <property type="project" value="UniProtKB-UniRule"/>
</dbReference>
<dbReference type="PRINTS" id="PR00421">
    <property type="entry name" value="THIOREDOXIN"/>
</dbReference>
<gene>
    <name evidence="8" type="ORF">RA11412_0469</name>
</gene>
<evidence type="ECO:0000256" key="1">
    <source>
        <dbReference type="ARBA" id="ARBA00008987"/>
    </source>
</evidence>
<dbReference type="GO" id="GO:0005737">
    <property type="term" value="C:cytoplasm"/>
    <property type="evidence" value="ECO:0007669"/>
    <property type="project" value="TreeGrafter"/>
</dbReference>
<dbReference type="Pfam" id="PF00085">
    <property type="entry name" value="Thioredoxin"/>
    <property type="match status" value="1"/>
</dbReference>
<dbReference type="InterPro" id="IPR036249">
    <property type="entry name" value="Thioredoxin-like_sf"/>
</dbReference>